<feature type="domain" description="SET" evidence="1">
    <location>
        <begin position="2"/>
        <end position="140"/>
    </location>
</feature>
<dbReference type="SUPFAM" id="SSF82199">
    <property type="entry name" value="SET domain"/>
    <property type="match status" value="1"/>
</dbReference>
<dbReference type="RefSeq" id="XP_003836499.1">
    <property type="nucleotide sequence ID" value="XM_003836451.1"/>
</dbReference>
<dbReference type="STRING" id="985895.E4ZPA9"/>
<dbReference type="OMA" id="CTPNICW"/>
<dbReference type="HOGENOM" id="CLU_028281_0_0_1"/>
<dbReference type="Gene3D" id="2.170.270.10">
    <property type="entry name" value="SET domain"/>
    <property type="match status" value="1"/>
</dbReference>
<dbReference type="InterPro" id="IPR053185">
    <property type="entry name" value="SET_domain_protein"/>
</dbReference>
<evidence type="ECO:0000259" key="1">
    <source>
        <dbReference type="PROSITE" id="PS50280"/>
    </source>
</evidence>
<accession>E4ZPA9</accession>
<proteinExistence type="predicted"/>
<keyword evidence="3" id="KW-1185">Reference proteome</keyword>
<dbReference type="SMART" id="SM00317">
    <property type="entry name" value="SET"/>
    <property type="match status" value="1"/>
</dbReference>
<dbReference type="eggNOG" id="KOG2084">
    <property type="taxonomic scope" value="Eukaryota"/>
</dbReference>
<dbReference type="InterPro" id="IPR001214">
    <property type="entry name" value="SET_dom"/>
</dbReference>
<dbReference type="OrthoDB" id="265717at2759"/>
<dbReference type="GeneID" id="13282830"/>
<dbReference type="Pfam" id="PF00856">
    <property type="entry name" value="SET"/>
    <property type="match status" value="1"/>
</dbReference>
<dbReference type="PROSITE" id="PS50280">
    <property type="entry name" value="SET"/>
    <property type="match status" value="1"/>
</dbReference>
<protein>
    <submittedName>
        <fullName evidence="2">Similar to SET domain-containing protein 5</fullName>
    </submittedName>
</protein>
<dbReference type="EMBL" id="FP929105">
    <property type="protein sequence ID" value="CBX93134.1"/>
    <property type="molecule type" value="Genomic_DNA"/>
</dbReference>
<dbReference type="PANTHER" id="PTHR47332:SF2">
    <property type="entry name" value="SET-6"/>
    <property type="match status" value="1"/>
</dbReference>
<organism evidence="3">
    <name type="scientific">Leptosphaeria maculans (strain JN3 / isolate v23.1.3 / race Av1-4-5-6-7-8)</name>
    <name type="common">Blackleg fungus</name>
    <name type="synonym">Phoma lingam</name>
    <dbReference type="NCBI Taxonomy" id="985895"/>
    <lineage>
        <taxon>Eukaryota</taxon>
        <taxon>Fungi</taxon>
        <taxon>Dikarya</taxon>
        <taxon>Ascomycota</taxon>
        <taxon>Pezizomycotina</taxon>
        <taxon>Dothideomycetes</taxon>
        <taxon>Pleosporomycetidae</taxon>
        <taxon>Pleosporales</taxon>
        <taxon>Pleosporineae</taxon>
        <taxon>Leptosphaeriaceae</taxon>
        <taxon>Plenodomus</taxon>
        <taxon>Plenodomus lingam/Leptosphaeria maculans species complex</taxon>
    </lineage>
</organism>
<evidence type="ECO:0000313" key="3">
    <source>
        <dbReference type="Proteomes" id="UP000002668"/>
    </source>
</evidence>
<dbReference type="Proteomes" id="UP000002668">
    <property type="component" value="Genome"/>
</dbReference>
<dbReference type="VEuPathDB" id="FungiDB:LEMA_P040350.1"/>
<gene>
    <name evidence="2" type="ORF">LEMA_P040350.1</name>
</gene>
<evidence type="ECO:0000313" key="2">
    <source>
        <dbReference type="EMBL" id="CBX93134.1"/>
    </source>
</evidence>
<dbReference type="InParanoid" id="E4ZPA9"/>
<dbReference type="CDD" id="cd20071">
    <property type="entry name" value="SET_SMYD"/>
    <property type="match status" value="1"/>
</dbReference>
<dbReference type="AlphaFoldDB" id="E4ZPA9"/>
<dbReference type="InterPro" id="IPR046341">
    <property type="entry name" value="SET_dom_sf"/>
</dbReference>
<reference evidence="3" key="1">
    <citation type="journal article" date="2011" name="Nat. Commun.">
        <title>Effector diversification within compartments of the Leptosphaeria maculans genome affected by Repeat-Induced Point mutations.</title>
        <authorList>
            <person name="Rouxel T."/>
            <person name="Grandaubert J."/>
            <person name="Hane J.K."/>
            <person name="Hoede C."/>
            <person name="van de Wouw A.P."/>
            <person name="Couloux A."/>
            <person name="Dominguez V."/>
            <person name="Anthouard V."/>
            <person name="Bally P."/>
            <person name="Bourras S."/>
            <person name="Cozijnsen A.J."/>
            <person name="Ciuffetti L.M."/>
            <person name="Degrave A."/>
            <person name="Dilmaghani A."/>
            <person name="Duret L."/>
            <person name="Fudal I."/>
            <person name="Goodwin S.B."/>
            <person name="Gout L."/>
            <person name="Glaser N."/>
            <person name="Linglin J."/>
            <person name="Kema G.H.J."/>
            <person name="Lapalu N."/>
            <person name="Lawrence C.B."/>
            <person name="May K."/>
            <person name="Meyer M."/>
            <person name="Ollivier B."/>
            <person name="Poulain J."/>
            <person name="Schoch C.L."/>
            <person name="Simon A."/>
            <person name="Spatafora J.W."/>
            <person name="Stachowiak A."/>
            <person name="Turgeon B.G."/>
            <person name="Tyler B.M."/>
            <person name="Vincent D."/>
            <person name="Weissenbach J."/>
            <person name="Amselem J."/>
            <person name="Quesneville H."/>
            <person name="Oliver R.P."/>
            <person name="Wincker P."/>
            <person name="Balesdent M.-H."/>
            <person name="Howlett B.J."/>
        </authorList>
    </citation>
    <scope>NUCLEOTIDE SEQUENCE [LARGE SCALE GENOMIC DNA]</scope>
    <source>
        <strain evidence="3">JN3 / isolate v23.1.3 / race Av1-4-5-6-7-8</strain>
    </source>
</reference>
<name>E4ZPA9_LEPMJ</name>
<sequence>MATLYTIRSSPGEGLGSFAKENIAAGTLILREAPLFNVHEPRNNASVTSKFSLLTPTQRQTYLSLHAQDPSACGDALVIDIFNSNAWQTGSRTSICPLAARFNHSCVPNAKFAWNPRSSQITVHAVVAIPADTQIFLSYERPYQMKEGRQEKLSSAYGFTCACSACDATNVASDVRRARLATLDSRIRSEKRQLWKAHWPRHALEMISLLKKEGILGEALGLAYHDAALGWKRYGRLDLARNCAAMELEVVINCFGPDSPCVDATQLFLQELKQDGLATLE</sequence>
<dbReference type="PANTHER" id="PTHR47332">
    <property type="entry name" value="SET DOMAIN-CONTAINING PROTEIN 5"/>
    <property type="match status" value="1"/>
</dbReference>